<keyword evidence="1" id="KW-1133">Transmembrane helix</keyword>
<feature type="transmembrane region" description="Helical" evidence="1">
    <location>
        <begin position="126"/>
        <end position="146"/>
    </location>
</feature>
<keyword evidence="1" id="KW-0812">Transmembrane</keyword>
<keyword evidence="1" id="KW-0472">Membrane</keyword>
<accession>A0A841AL53</accession>
<proteinExistence type="predicted"/>
<evidence type="ECO:0000256" key="1">
    <source>
        <dbReference type="SAM" id="Phobius"/>
    </source>
</evidence>
<dbReference type="AlphaFoldDB" id="A0A841AL53"/>
<evidence type="ECO:0000313" key="3">
    <source>
        <dbReference type="Proteomes" id="UP000536685"/>
    </source>
</evidence>
<dbReference type="EMBL" id="JACHMJ010000001">
    <property type="protein sequence ID" value="MBB5843078.1"/>
    <property type="molecule type" value="Genomic_DNA"/>
</dbReference>
<feature type="transmembrane region" description="Helical" evidence="1">
    <location>
        <begin position="95"/>
        <end position="114"/>
    </location>
</feature>
<sequence>MTTMSYPHHEHAVRSHAQATGARRMFGLLRLAAAAAVAVALSAQITDLVVNDALVPENYFSYFTVQSSLINIVVLATGGVLALRWRDDPERFTAVRMTTVAFAVLTAAVYNVLLRGIPPEGYVGPQWPGEVMHVAIPVVIVLDWLLSPGRPALHWDRVWLALVYPFVWLAFTLVRGVVTGWYPYPFLNPDGPDGPVSVIVYVAVLFALILAVAAVAVGISRLGGRHTPR</sequence>
<name>A0A841AL53_9MICO</name>
<dbReference type="InterPro" id="IPR049713">
    <property type="entry name" value="Pr6Pr-like"/>
</dbReference>
<comment type="caution">
    <text evidence="2">The sequence shown here is derived from an EMBL/GenBank/DDBJ whole genome shotgun (WGS) entry which is preliminary data.</text>
</comment>
<feature type="transmembrane region" description="Helical" evidence="1">
    <location>
        <begin position="58"/>
        <end position="83"/>
    </location>
</feature>
<dbReference type="RefSeq" id="WP_184235202.1">
    <property type="nucleotide sequence ID" value="NZ_JACHMJ010000001.1"/>
</dbReference>
<feature type="transmembrane region" description="Helical" evidence="1">
    <location>
        <begin position="158"/>
        <end position="178"/>
    </location>
</feature>
<dbReference type="NCBIfam" id="NF038065">
    <property type="entry name" value="Pr6Pr"/>
    <property type="match status" value="1"/>
</dbReference>
<reference evidence="2 3" key="1">
    <citation type="submission" date="2020-08" db="EMBL/GenBank/DDBJ databases">
        <title>Sequencing the genomes of 1000 actinobacteria strains.</title>
        <authorList>
            <person name="Klenk H.-P."/>
        </authorList>
    </citation>
    <scope>NUCLEOTIDE SEQUENCE [LARGE SCALE GENOMIC DNA]</scope>
    <source>
        <strain evidence="2 3">DSM 105784</strain>
    </source>
</reference>
<evidence type="ECO:0000313" key="2">
    <source>
        <dbReference type="EMBL" id="MBB5843078.1"/>
    </source>
</evidence>
<gene>
    <name evidence="2" type="ORF">HD599_001401</name>
</gene>
<evidence type="ECO:0008006" key="4">
    <source>
        <dbReference type="Google" id="ProtNLM"/>
    </source>
</evidence>
<organism evidence="2 3">
    <name type="scientific">Conyzicola lurida</name>
    <dbReference type="NCBI Taxonomy" id="1172621"/>
    <lineage>
        <taxon>Bacteria</taxon>
        <taxon>Bacillati</taxon>
        <taxon>Actinomycetota</taxon>
        <taxon>Actinomycetes</taxon>
        <taxon>Micrococcales</taxon>
        <taxon>Microbacteriaceae</taxon>
        <taxon>Conyzicola</taxon>
    </lineage>
</organism>
<keyword evidence="3" id="KW-1185">Reference proteome</keyword>
<dbReference type="Proteomes" id="UP000536685">
    <property type="component" value="Unassembled WGS sequence"/>
</dbReference>
<feature type="transmembrane region" description="Helical" evidence="1">
    <location>
        <begin position="198"/>
        <end position="219"/>
    </location>
</feature>
<protein>
    <recommendedName>
        <fullName evidence="4">FAR-17a/AIG1-like protein</fullName>
    </recommendedName>
</protein>